<dbReference type="Proteomes" id="UP000310017">
    <property type="component" value="Chromosome"/>
</dbReference>
<dbReference type="RefSeq" id="WP_138852860.1">
    <property type="nucleotide sequence ID" value="NZ_CP040710.1"/>
</dbReference>
<dbReference type="AlphaFoldDB" id="A0A5B7SPC6"/>
<organism evidence="1 2">
    <name type="scientific">Aggregatimonas sangjinii</name>
    <dbReference type="NCBI Taxonomy" id="2583587"/>
    <lineage>
        <taxon>Bacteria</taxon>
        <taxon>Pseudomonadati</taxon>
        <taxon>Bacteroidota</taxon>
        <taxon>Flavobacteriia</taxon>
        <taxon>Flavobacteriales</taxon>
        <taxon>Flavobacteriaceae</taxon>
        <taxon>Aggregatimonas</taxon>
    </lineage>
</organism>
<evidence type="ECO:0000313" key="1">
    <source>
        <dbReference type="EMBL" id="QCX00515.1"/>
    </source>
</evidence>
<dbReference type="SUPFAM" id="SSF49899">
    <property type="entry name" value="Concanavalin A-like lectins/glucanases"/>
    <property type="match status" value="1"/>
</dbReference>
<evidence type="ECO:0000313" key="2">
    <source>
        <dbReference type="Proteomes" id="UP000310017"/>
    </source>
</evidence>
<gene>
    <name evidence="1" type="ORF">FGM00_10460</name>
</gene>
<dbReference type="InterPro" id="IPR013320">
    <property type="entry name" value="ConA-like_dom_sf"/>
</dbReference>
<proteinExistence type="predicted"/>
<dbReference type="EMBL" id="CP040710">
    <property type="protein sequence ID" value="QCX00515.1"/>
    <property type="molecule type" value="Genomic_DNA"/>
</dbReference>
<evidence type="ECO:0008006" key="3">
    <source>
        <dbReference type="Google" id="ProtNLM"/>
    </source>
</evidence>
<keyword evidence="2" id="KW-1185">Reference proteome</keyword>
<dbReference type="KEGG" id="asag:FGM00_10460"/>
<dbReference type="Gene3D" id="2.60.120.560">
    <property type="entry name" value="Exo-inulinase, domain 1"/>
    <property type="match status" value="1"/>
</dbReference>
<dbReference type="OrthoDB" id="2634655at2"/>
<accession>A0A5B7SPC6</accession>
<dbReference type="GO" id="GO:0005975">
    <property type="term" value="P:carbohydrate metabolic process"/>
    <property type="evidence" value="ECO:0007669"/>
    <property type="project" value="UniProtKB-ARBA"/>
</dbReference>
<name>A0A5B7SPC6_9FLAO</name>
<sequence length="392" mass="44378">MMKKVFLGFTLLVMVNVIHGQRKDRKEKKAMEFPMTEKHWTSVSDNVEFMDYKSTNAVRSTDDKGLAIMLKDFEFTNGTIEFDVELKGMGFPGIDFRIDKDTLNSEKCYLRYFGAPNALSRNTLQYAAVLDRVNLWDLTDDYQAAATLYEGKWNHVKLVISGKQMKVYVNDTKRAALHVPALEGITESGGISLTGNVIYANFVVRPNETEDLASNEGYDPTYNDSRYLRKWEVTQPSDFPFGKDIFMGIENNPGVAINPAYLDSTGIWKPIKAGYRSLVNLTKEFGGSDIGPRKLAWIKTTISSETAQEKRVDMGFSDEVWVFVNGQPLYTDRNYYGSPGMKEPKGRCTIENTSFQLPLEKGDNEILIGVTNYFYGWGLIARVADTEGLRFN</sequence>
<protein>
    <recommendedName>
        <fullName evidence="3">DUF1080 domain-containing protein</fullName>
    </recommendedName>
</protein>
<dbReference type="GO" id="GO:0004553">
    <property type="term" value="F:hydrolase activity, hydrolyzing O-glycosyl compounds"/>
    <property type="evidence" value="ECO:0007669"/>
    <property type="project" value="UniProtKB-ARBA"/>
</dbReference>
<reference evidence="1 2" key="1">
    <citation type="submission" date="2019-05" db="EMBL/GenBank/DDBJ databases">
        <title>Genome sequencing of F202Z8.</title>
        <authorList>
            <person name="Kwon Y.M."/>
        </authorList>
    </citation>
    <scope>NUCLEOTIDE SEQUENCE [LARGE SCALE GENOMIC DNA]</scope>
    <source>
        <strain evidence="1 2">F202Z8</strain>
    </source>
</reference>